<dbReference type="KEGG" id="dmo:Dmoj_GI15733"/>
<evidence type="ECO:0000259" key="7">
    <source>
        <dbReference type="PROSITE" id="PS52027"/>
    </source>
</evidence>
<organism evidence="8 9">
    <name type="scientific">Drosophila mojavensis</name>
    <name type="common">Fruit fly</name>
    <dbReference type="NCBI Taxonomy" id="7230"/>
    <lineage>
        <taxon>Eukaryota</taxon>
        <taxon>Metazoa</taxon>
        <taxon>Ecdysozoa</taxon>
        <taxon>Arthropoda</taxon>
        <taxon>Hexapoda</taxon>
        <taxon>Insecta</taxon>
        <taxon>Pterygota</taxon>
        <taxon>Neoptera</taxon>
        <taxon>Endopterygota</taxon>
        <taxon>Diptera</taxon>
        <taxon>Brachycera</taxon>
        <taxon>Muscomorpha</taxon>
        <taxon>Ephydroidea</taxon>
        <taxon>Drosophilidae</taxon>
        <taxon>Drosophila</taxon>
    </lineage>
</organism>
<evidence type="ECO:0000313" key="9">
    <source>
        <dbReference type="Proteomes" id="UP000009192"/>
    </source>
</evidence>
<dbReference type="PANTHER" id="PTHR13555">
    <property type="entry name" value="C2H2 ZINC FINGER CGI-62-RELATED"/>
    <property type="match status" value="1"/>
</dbReference>
<gene>
    <name evidence="8" type="primary">Dmoj\GI15733</name>
    <name evidence="8" type="ORF">Dmoj_GI15733</name>
</gene>
<keyword evidence="2" id="KW-0677">Repeat</keyword>
<dbReference type="InParanoid" id="B4L4C9"/>
<feature type="region of interest" description="Disordered" evidence="6">
    <location>
        <begin position="88"/>
        <end position="134"/>
    </location>
</feature>
<dbReference type="Proteomes" id="UP000009192">
    <property type="component" value="Unassembled WGS sequence"/>
</dbReference>
<keyword evidence="3 5" id="KW-0863">Zinc-finger</keyword>
<evidence type="ECO:0000256" key="4">
    <source>
        <dbReference type="ARBA" id="ARBA00022833"/>
    </source>
</evidence>
<keyword evidence="4" id="KW-0862">Zinc</keyword>
<sequence>MASDLNEMIPDNCEEELQACPHCNRTFNPSVLTKHADICARVLKKREVFDSSLQRREKFRYYNMSLRSTREPQPSTSHSTYTVTNRNSAVPTADSAPQQDLAAAVPSRSDTTNKTKRKSEPSSSASQESSTSRRLDALPLERCPYCERKFNQKAIDSHLAFCKEKSAKAAFTVAYGTSKDDKLSAKKRMEARMKYKPPKPKSKHSSH</sequence>
<dbReference type="OrthoDB" id="10066537at2759"/>
<evidence type="ECO:0000256" key="2">
    <source>
        <dbReference type="ARBA" id="ARBA00022737"/>
    </source>
</evidence>
<keyword evidence="9" id="KW-1185">Reference proteome</keyword>
<evidence type="ECO:0000256" key="5">
    <source>
        <dbReference type="PROSITE-ProRule" id="PRU01371"/>
    </source>
</evidence>
<proteinExistence type="predicted"/>
<evidence type="ECO:0000256" key="3">
    <source>
        <dbReference type="ARBA" id="ARBA00022771"/>
    </source>
</evidence>
<feature type="compositionally biased region" description="Polar residues" evidence="6">
    <location>
        <begin position="88"/>
        <end position="98"/>
    </location>
</feature>
<keyword evidence="1" id="KW-0479">Metal-binding</keyword>
<protein>
    <recommendedName>
        <fullName evidence="7">C2HC/C3H-type domain-containing protein</fullName>
    </recommendedName>
</protein>
<dbReference type="EMBL" id="CH933810">
    <property type="protein sequence ID" value="EDW07407.2"/>
    <property type="molecule type" value="Genomic_DNA"/>
</dbReference>
<feature type="domain" description="C2HC/C3H-type" evidence="7">
    <location>
        <begin position="16"/>
        <end position="45"/>
    </location>
</feature>
<reference evidence="8 9" key="1">
    <citation type="journal article" date="2007" name="Nature">
        <title>Evolution of genes and genomes on the Drosophila phylogeny.</title>
        <authorList>
            <consortium name="Drosophila 12 Genomes Consortium"/>
            <person name="Clark A.G."/>
            <person name="Eisen M.B."/>
            <person name="Smith D.R."/>
            <person name="Bergman C.M."/>
            <person name="Oliver B."/>
            <person name="Markow T.A."/>
            <person name="Kaufman T.C."/>
            <person name="Kellis M."/>
            <person name="Gelbart W."/>
            <person name="Iyer V.N."/>
            <person name="Pollard D.A."/>
            <person name="Sackton T.B."/>
            <person name="Larracuente A.M."/>
            <person name="Singh N.D."/>
            <person name="Abad J.P."/>
            <person name="Abt D.N."/>
            <person name="Adryan B."/>
            <person name="Aguade M."/>
            <person name="Akashi H."/>
            <person name="Anderson W.W."/>
            <person name="Aquadro C.F."/>
            <person name="Ardell D.H."/>
            <person name="Arguello R."/>
            <person name="Artieri C.G."/>
            <person name="Barbash D.A."/>
            <person name="Barker D."/>
            <person name="Barsanti P."/>
            <person name="Batterham P."/>
            <person name="Batzoglou S."/>
            <person name="Begun D."/>
            <person name="Bhutkar A."/>
            <person name="Blanco E."/>
            <person name="Bosak S.A."/>
            <person name="Bradley R.K."/>
            <person name="Brand A.D."/>
            <person name="Brent M.R."/>
            <person name="Brooks A.N."/>
            <person name="Brown R.H."/>
            <person name="Butlin R.K."/>
            <person name="Caggese C."/>
            <person name="Calvi B.R."/>
            <person name="Bernardo de Carvalho A."/>
            <person name="Caspi A."/>
            <person name="Castrezana S."/>
            <person name="Celniker S.E."/>
            <person name="Chang J.L."/>
            <person name="Chapple C."/>
            <person name="Chatterji S."/>
            <person name="Chinwalla A."/>
            <person name="Civetta A."/>
            <person name="Clifton S.W."/>
            <person name="Comeron J.M."/>
            <person name="Costello J.C."/>
            <person name="Coyne J.A."/>
            <person name="Daub J."/>
            <person name="David R.G."/>
            <person name="Delcher A.L."/>
            <person name="Delehaunty K."/>
            <person name="Do C.B."/>
            <person name="Ebling H."/>
            <person name="Edwards K."/>
            <person name="Eickbush T."/>
            <person name="Evans J.D."/>
            <person name="Filipski A."/>
            <person name="Findeiss S."/>
            <person name="Freyhult E."/>
            <person name="Fulton L."/>
            <person name="Fulton R."/>
            <person name="Garcia A.C."/>
            <person name="Gardiner A."/>
            <person name="Garfield D.A."/>
            <person name="Garvin B.E."/>
            <person name="Gibson G."/>
            <person name="Gilbert D."/>
            <person name="Gnerre S."/>
            <person name="Godfrey J."/>
            <person name="Good R."/>
            <person name="Gotea V."/>
            <person name="Gravely B."/>
            <person name="Greenberg A.J."/>
            <person name="Griffiths-Jones S."/>
            <person name="Gross S."/>
            <person name="Guigo R."/>
            <person name="Gustafson E.A."/>
            <person name="Haerty W."/>
            <person name="Hahn M.W."/>
            <person name="Halligan D.L."/>
            <person name="Halpern A.L."/>
            <person name="Halter G.M."/>
            <person name="Han M.V."/>
            <person name="Heger A."/>
            <person name="Hillier L."/>
            <person name="Hinrichs A.S."/>
            <person name="Holmes I."/>
            <person name="Hoskins R.A."/>
            <person name="Hubisz M.J."/>
            <person name="Hultmark D."/>
            <person name="Huntley M.A."/>
            <person name="Jaffe D.B."/>
            <person name="Jagadeeshan S."/>
            <person name="Jeck W.R."/>
            <person name="Johnson J."/>
            <person name="Jones C.D."/>
            <person name="Jordan W.C."/>
            <person name="Karpen G.H."/>
            <person name="Kataoka E."/>
            <person name="Keightley P.D."/>
            <person name="Kheradpour P."/>
            <person name="Kirkness E.F."/>
            <person name="Koerich L.B."/>
            <person name="Kristiansen K."/>
            <person name="Kudrna D."/>
            <person name="Kulathinal R.J."/>
            <person name="Kumar S."/>
            <person name="Kwok R."/>
            <person name="Lander E."/>
            <person name="Langley C.H."/>
            <person name="Lapoint R."/>
            <person name="Lazzaro B.P."/>
            <person name="Lee S.J."/>
            <person name="Levesque L."/>
            <person name="Li R."/>
            <person name="Lin C.F."/>
            <person name="Lin M.F."/>
            <person name="Lindblad-Toh K."/>
            <person name="Llopart A."/>
            <person name="Long M."/>
            <person name="Low L."/>
            <person name="Lozovsky E."/>
            <person name="Lu J."/>
            <person name="Luo M."/>
            <person name="Machado C.A."/>
            <person name="Makalowski W."/>
            <person name="Marzo M."/>
            <person name="Matsuda M."/>
            <person name="Matzkin L."/>
            <person name="McAllister B."/>
            <person name="McBride C.S."/>
            <person name="McKernan B."/>
            <person name="McKernan K."/>
            <person name="Mendez-Lago M."/>
            <person name="Minx P."/>
            <person name="Mollenhauer M.U."/>
            <person name="Montooth K."/>
            <person name="Mount S.M."/>
            <person name="Mu X."/>
            <person name="Myers E."/>
            <person name="Negre B."/>
            <person name="Newfeld S."/>
            <person name="Nielsen R."/>
            <person name="Noor M.A."/>
            <person name="O'Grady P."/>
            <person name="Pachter L."/>
            <person name="Papaceit M."/>
            <person name="Parisi M.J."/>
            <person name="Parisi M."/>
            <person name="Parts L."/>
            <person name="Pedersen J.S."/>
            <person name="Pesole G."/>
            <person name="Phillippy A.M."/>
            <person name="Ponting C.P."/>
            <person name="Pop M."/>
            <person name="Porcelli D."/>
            <person name="Powell J.R."/>
            <person name="Prohaska S."/>
            <person name="Pruitt K."/>
            <person name="Puig M."/>
            <person name="Quesneville H."/>
            <person name="Ram K.R."/>
            <person name="Rand D."/>
            <person name="Rasmussen M.D."/>
            <person name="Reed L.K."/>
            <person name="Reenan R."/>
            <person name="Reily A."/>
            <person name="Remington K.A."/>
            <person name="Rieger T.T."/>
            <person name="Ritchie M.G."/>
            <person name="Robin C."/>
            <person name="Rogers Y.H."/>
            <person name="Rohde C."/>
            <person name="Rozas J."/>
            <person name="Rubenfield M.J."/>
            <person name="Ruiz A."/>
            <person name="Russo S."/>
            <person name="Salzberg S.L."/>
            <person name="Sanchez-Gracia A."/>
            <person name="Saranga D.J."/>
            <person name="Sato H."/>
            <person name="Schaeffer S.W."/>
            <person name="Schatz M.C."/>
            <person name="Schlenke T."/>
            <person name="Schwartz R."/>
            <person name="Segarra C."/>
            <person name="Singh R.S."/>
            <person name="Sirot L."/>
            <person name="Sirota M."/>
            <person name="Sisneros N.B."/>
            <person name="Smith C.D."/>
            <person name="Smith T.F."/>
            <person name="Spieth J."/>
            <person name="Stage D.E."/>
            <person name="Stark A."/>
            <person name="Stephan W."/>
            <person name="Strausberg R.L."/>
            <person name="Strempel S."/>
            <person name="Sturgill D."/>
            <person name="Sutton G."/>
            <person name="Sutton G.G."/>
            <person name="Tao W."/>
            <person name="Teichmann S."/>
            <person name="Tobari Y.N."/>
            <person name="Tomimura Y."/>
            <person name="Tsolas J.M."/>
            <person name="Valente V.L."/>
            <person name="Venter E."/>
            <person name="Venter J.C."/>
            <person name="Vicario S."/>
            <person name="Vieira F.G."/>
            <person name="Vilella A.J."/>
            <person name="Villasante A."/>
            <person name="Walenz B."/>
            <person name="Wang J."/>
            <person name="Wasserman M."/>
            <person name="Watts T."/>
            <person name="Wilson D."/>
            <person name="Wilson R.K."/>
            <person name="Wing R.A."/>
            <person name="Wolfner M.F."/>
            <person name="Wong A."/>
            <person name="Wong G.K."/>
            <person name="Wu C.I."/>
            <person name="Wu G."/>
            <person name="Yamamoto D."/>
            <person name="Yang H.P."/>
            <person name="Yang S.P."/>
            <person name="Yorke J.A."/>
            <person name="Yoshida K."/>
            <person name="Zdobnov E."/>
            <person name="Zhang P."/>
            <person name="Zhang Y."/>
            <person name="Zimin A.V."/>
            <person name="Baldwin J."/>
            <person name="Abdouelleil A."/>
            <person name="Abdulkadir J."/>
            <person name="Abebe A."/>
            <person name="Abera B."/>
            <person name="Abreu J."/>
            <person name="Acer S.C."/>
            <person name="Aftuck L."/>
            <person name="Alexander A."/>
            <person name="An P."/>
            <person name="Anderson E."/>
            <person name="Anderson S."/>
            <person name="Arachi H."/>
            <person name="Azer M."/>
            <person name="Bachantsang P."/>
            <person name="Barry A."/>
            <person name="Bayul T."/>
            <person name="Berlin A."/>
            <person name="Bessette D."/>
            <person name="Bloom T."/>
            <person name="Blye J."/>
            <person name="Boguslavskiy L."/>
            <person name="Bonnet C."/>
            <person name="Boukhgalter B."/>
            <person name="Bourzgui I."/>
            <person name="Brown A."/>
            <person name="Cahill P."/>
            <person name="Channer S."/>
            <person name="Cheshatsang Y."/>
            <person name="Chuda L."/>
            <person name="Citroen M."/>
            <person name="Collymore A."/>
            <person name="Cooke P."/>
            <person name="Costello M."/>
            <person name="D'Aco K."/>
            <person name="Daza R."/>
            <person name="De Haan G."/>
            <person name="DeGray S."/>
            <person name="DeMaso C."/>
            <person name="Dhargay N."/>
            <person name="Dooley K."/>
            <person name="Dooley E."/>
            <person name="Doricent M."/>
            <person name="Dorje P."/>
            <person name="Dorjee K."/>
            <person name="Dupes A."/>
            <person name="Elong R."/>
            <person name="Falk J."/>
            <person name="Farina A."/>
            <person name="Faro S."/>
            <person name="Ferguson D."/>
            <person name="Fisher S."/>
            <person name="Foley C.D."/>
            <person name="Franke A."/>
            <person name="Friedrich D."/>
            <person name="Gadbois L."/>
            <person name="Gearin G."/>
            <person name="Gearin C.R."/>
            <person name="Giannoukos G."/>
            <person name="Goode T."/>
            <person name="Graham J."/>
            <person name="Grandbois E."/>
            <person name="Grewal S."/>
            <person name="Gyaltsen K."/>
            <person name="Hafez N."/>
            <person name="Hagos B."/>
            <person name="Hall J."/>
            <person name="Henson C."/>
            <person name="Hollinger A."/>
            <person name="Honan T."/>
            <person name="Huard M.D."/>
            <person name="Hughes L."/>
            <person name="Hurhula B."/>
            <person name="Husby M.E."/>
            <person name="Kamat A."/>
            <person name="Kanga B."/>
            <person name="Kashin S."/>
            <person name="Khazanovich D."/>
            <person name="Kisner P."/>
            <person name="Lance K."/>
            <person name="Lara M."/>
            <person name="Lee W."/>
            <person name="Lennon N."/>
            <person name="Letendre F."/>
            <person name="LeVine R."/>
            <person name="Lipovsky A."/>
            <person name="Liu X."/>
            <person name="Liu J."/>
            <person name="Liu S."/>
            <person name="Lokyitsang T."/>
            <person name="Lokyitsang Y."/>
            <person name="Lubonja R."/>
            <person name="Lui A."/>
            <person name="MacDonald P."/>
            <person name="Magnisalis V."/>
            <person name="Maru K."/>
            <person name="Matthews C."/>
            <person name="McCusker W."/>
            <person name="McDonough S."/>
            <person name="Mehta T."/>
            <person name="Meldrim J."/>
            <person name="Meneus L."/>
            <person name="Mihai O."/>
            <person name="Mihalev A."/>
            <person name="Mihova T."/>
            <person name="Mittelman R."/>
            <person name="Mlenga V."/>
            <person name="Montmayeur A."/>
            <person name="Mulrain L."/>
            <person name="Navidi A."/>
            <person name="Naylor J."/>
            <person name="Negash T."/>
            <person name="Nguyen T."/>
            <person name="Nguyen N."/>
            <person name="Nicol R."/>
            <person name="Norbu C."/>
            <person name="Norbu N."/>
            <person name="Novod N."/>
            <person name="O'Neill B."/>
            <person name="Osman S."/>
            <person name="Markiewicz E."/>
            <person name="Oyono O.L."/>
            <person name="Patti C."/>
            <person name="Phunkhang P."/>
            <person name="Pierre F."/>
            <person name="Priest M."/>
            <person name="Raghuraman S."/>
            <person name="Rege F."/>
            <person name="Reyes R."/>
            <person name="Rise C."/>
            <person name="Rogov P."/>
            <person name="Ross K."/>
            <person name="Ryan E."/>
            <person name="Settipalli S."/>
            <person name="Shea T."/>
            <person name="Sherpa N."/>
            <person name="Shi L."/>
            <person name="Shih D."/>
            <person name="Sparrow T."/>
            <person name="Spaulding J."/>
            <person name="Stalker J."/>
            <person name="Stange-Thomann N."/>
            <person name="Stavropoulos S."/>
            <person name="Stone C."/>
            <person name="Strader C."/>
            <person name="Tesfaye S."/>
            <person name="Thomson T."/>
            <person name="Thoulutsang Y."/>
            <person name="Thoulutsang D."/>
            <person name="Topham K."/>
            <person name="Topping I."/>
            <person name="Tsamla T."/>
            <person name="Vassiliev H."/>
            <person name="Vo A."/>
            <person name="Wangchuk T."/>
            <person name="Wangdi T."/>
            <person name="Weiand M."/>
            <person name="Wilkinson J."/>
            <person name="Wilson A."/>
            <person name="Yadav S."/>
            <person name="Young G."/>
            <person name="Yu Q."/>
            <person name="Zembek L."/>
            <person name="Zhong D."/>
            <person name="Zimmer A."/>
            <person name="Zwirko Z."/>
            <person name="Jaffe D.B."/>
            <person name="Alvarez P."/>
            <person name="Brockman W."/>
            <person name="Butler J."/>
            <person name="Chin C."/>
            <person name="Gnerre S."/>
            <person name="Grabherr M."/>
            <person name="Kleber M."/>
            <person name="Mauceli E."/>
            <person name="MacCallum I."/>
        </authorList>
    </citation>
    <scope>NUCLEOTIDE SEQUENCE [LARGE SCALE GENOMIC DNA]</scope>
    <source>
        <strain evidence="9">Tucson 15081-1352.22</strain>
    </source>
</reference>
<name>B4L4C9_DROMO</name>
<evidence type="ECO:0000256" key="6">
    <source>
        <dbReference type="SAM" id="MobiDB-lite"/>
    </source>
</evidence>
<dbReference type="GO" id="GO:0008270">
    <property type="term" value="F:zinc ion binding"/>
    <property type="evidence" value="ECO:0007669"/>
    <property type="project" value="UniProtKB-KW"/>
</dbReference>
<dbReference type="Gene3D" id="3.30.160.60">
    <property type="entry name" value="Classic Zinc Finger"/>
    <property type="match status" value="1"/>
</dbReference>
<dbReference type="HOGENOM" id="CLU_098467_1_1_1"/>
<dbReference type="InterPro" id="IPR026319">
    <property type="entry name" value="ZC2HC1A/B-like"/>
</dbReference>
<feature type="compositionally biased region" description="Low complexity" evidence="6">
    <location>
        <begin position="121"/>
        <end position="130"/>
    </location>
</feature>
<dbReference type="PANTHER" id="PTHR13555:SF5">
    <property type="entry name" value="ZINC-FINGER OF A C2HC-TYPE"/>
    <property type="match status" value="1"/>
</dbReference>
<dbReference type="PROSITE" id="PS52027">
    <property type="entry name" value="ZF_C2HC_C3H"/>
    <property type="match status" value="2"/>
</dbReference>
<evidence type="ECO:0000313" key="8">
    <source>
        <dbReference type="EMBL" id="EDW07407.2"/>
    </source>
</evidence>
<dbReference type="InterPro" id="IPR049899">
    <property type="entry name" value="Znf_C2HC_C3H"/>
</dbReference>
<dbReference type="Pfam" id="PF13913">
    <property type="entry name" value="zf-C2HC_2"/>
    <property type="match status" value="2"/>
</dbReference>
<dbReference type="AlphaFoldDB" id="B4L4C9"/>
<feature type="domain" description="C2HC/C3H-type" evidence="7">
    <location>
        <begin position="139"/>
        <end position="168"/>
    </location>
</feature>
<evidence type="ECO:0000256" key="1">
    <source>
        <dbReference type="ARBA" id="ARBA00022723"/>
    </source>
</evidence>
<accession>B4L4C9</accession>